<dbReference type="EMBL" id="VSSQ01064145">
    <property type="protein sequence ID" value="MPN17109.1"/>
    <property type="molecule type" value="Genomic_DNA"/>
</dbReference>
<organism evidence="2">
    <name type="scientific">bioreactor metagenome</name>
    <dbReference type="NCBI Taxonomy" id="1076179"/>
    <lineage>
        <taxon>unclassified sequences</taxon>
        <taxon>metagenomes</taxon>
        <taxon>ecological metagenomes</taxon>
    </lineage>
</organism>
<feature type="region of interest" description="Disordered" evidence="1">
    <location>
        <begin position="141"/>
        <end position="168"/>
    </location>
</feature>
<evidence type="ECO:0000256" key="1">
    <source>
        <dbReference type="SAM" id="MobiDB-lite"/>
    </source>
</evidence>
<gene>
    <name evidence="2" type="ORF">SDC9_164459</name>
</gene>
<name>A0A645FUC7_9ZZZZ</name>
<feature type="compositionally biased region" description="Low complexity" evidence="1">
    <location>
        <begin position="48"/>
        <end position="69"/>
    </location>
</feature>
<evidence type="ECO:0000313" key="2">
    <source>
        <dbReference type="EMBL" id="MPN17109.1"/>
    </source>
</evidence>
<reference evidence="2" key="1">
    <citation type="submission" date="2019-08" db="EMBL/GenBank/DDBJ databases">
        <authorList>
            <person name="Kucharzyk K."/>
            <person name="Murdoch R.W."/>
            <person name="Higgins S."/>
            <person name="Loffler F."/>
        </authorList>
    </citation>
    <scope>NUCLEOTIDE SEQUENCE</scope>
</reference>
<feature type="compositionally biased region" description="Low complexity" evidence="1">
    <location>
        <begin position="1"/>
        <end position="28"/>
    </location>
</feature>
<sequence length="168" mass="18407">MRSRSPAQPSPARSTHPARAPVAARPRPGAAPPAPPSGRDAGSRARHAIAAAFRWPAENSTPARRAAAPHQPANWADRRPPPRPATRSPRPHRSTTAGSATWQRCRREPNRSARTTDKCPAPSWPPRCRWTQRCRQPTRAASAPACWAHSGTAPPYRRPATGTQWNRK</sequence>
<proteinExistence type="predicted"/>
<dbReference type="AlphaFoldDB" id="A0A645FUC7"/>
<comment type="caution">
    <text evidence="2">The sequence shown here is derived from an EMBL/GenBank/DDBJ whole genome shotgun (WGS) entry which is preliminary data.</text>
</comment>
<feature type="region of interest" description="Disordered" evidence="1">
    <location>
        <begin position="1"/>
        <end position="129"/>
    </location>
</feature>
<feature type="compositionally biased region" description="Basic and acidic residues" evidence="1">
    <location>
        <begin position="105"/>
        <end position="117"/>
    </location>
</feature>
<accession>A0A645FUC7</accession>
<protein>
    <submittedName>
        <fullName evidence="2">Uncharacterized protein</fullName>
    </submittedName>
</protein>